<feature type="transmembrane region" description="Helical" evidence="1">
    <location>
        <begin position="75"/>
        <end position="94"/>
    </location>
</feature>
<dbReference type="EMBL" id="QASN01000006">
    <property type="protein sequence ID" value="PTU75770.1"/>
    <property type="molecule type" value="Genomic_DNA"/>
</dbReference>
<accession>A0A2T5PDH3</accession>
<keyword evidence="3" id="KW-1185">Reference proteome</keyword>
<name>A0A2T5PDH3_9PSED</name>
<dbReference type="RefSeq" id="WP_108105325.1">
    <property type="nucleotide sequence ID" value="NZ_QASN01000006.1"/>
</dbReference>
<reference evidence="2 3" key="1">
    <citation type="submission" date="2018-04" db="EMBL/GenBank/DDBJ databases">
        <title>Pseudomonas sp. nov., isolated from mangrove soil.</title>
        <authorList>
            <person name="Chen C."/>
        </authorList>
    </citation>
    <scope>NUCLEOTIDE SEQUENCE [LARGE SCALE GENOMIC DNA]</scope>
    <source>
        <strain evidence="2 3">TC-11</strain>
    </source>
</reference>
<keyword evidence="1" id="KW-0472">Membrane</keyword>
<comment type="caution">
    <text evidence="2">The sequence shown here is derived from an EMBL/GenBank/DDBJ whole genome shotgun (WGS) entry which is preliminary data.</text>
</comment>
<evidence type="ECO:0000256" key="1">
    <source>
        <dbReference type="SAM" id="Phobius"/>
    </source>
</evidence>
<organism evidence="2 3">
    <name type="scientific">Pseudomonas mangrovi</name>
    <dbReference type="NCBI Taxonomy" id="2161748"/>
    <lineage>
        <taxon>Bacteria</taxon>
        <taxon>Pseudomonadati</taxon>
        <taxon>Pseudomonadota</taxon>
        <taxon>Gammaproteobacteria</taxon>
        <taxon>Pseudomonadales</taxon>
        <taxon>Pseudomonadaceae</taxon>
        <taxon>Pseudomonas</taxon>
    </lineage>
</organism>
<keyword evidence="1" id="KW-1133">Transmembrane helix</keyword>
<evidence type="ECO:0000313" key="2">
    <source>
        <dbReference type="EMBL" id="PTU75770.1"/>
    </source>
</evidence>
<sequence length="129" mass="13861">MNSGFARHKGLKLALLVAAFAVPMLAALALIAAARSAAKLDTLDIAFCLLTLTNCQPQSPFSDAPVWPSLLRLNAAVFLFWLIYAGSAHLCLAARRTWLKVLALLLALSMPTGMVFVGFLAILLPQVRL</sequence>
<dbReference type="AlphaFoldDB" id="A0A2T5PDH3"/>
<dbReference type="Proteomes" id="UP000244064">
    <property type="component" value="Unassembled WGS sequence"/>
</dbReference>
<evidence type="ECO:0000313" key="3">
    <source>
        <dbReference type="Proteomes" id="UP000244064"/>
    </source>
</evidence>
<protein>
    <submittedName>
        <fullName evidence="2">Uncharacterized protein</fullName>
    </submittedName>
</protein>
<proteinExistence type="predicted"/>
<gene>
    <name evidence="2" type="ORF">DBO85_03610</name>
</gene>
<feature type="transmembrane region" description="Helical" evidence="1">
    <location>
        <begin position="101"/>
        <end position="124"/>
    </location>
</feature>
<keyword evidence="1" id="KW-0812">Transmembrane</keyword>